<evidence type="ECO:0000313" key="5">
    <source>
        <dbReference type="Proteomes" id="UP000539175"/>
    </source>
</evidence>
<evidence type="ECO:0000256" key="2">
    <source>
        <dbReference type="ARBA" id="ARBA00022803"/>
    </source>
</evidence>
<dbReference type="Pfam" id="PF13181">
    <property type="entry name" value="TPR_8"/>
    <property type="match status" value="1"/>
</dbReference>
<dbReference type="PANTHER" id="PTHR45586">
    <property type="entry name" value="TPR REPEAT-CONTAINING PROTEIN PA4667"/>
    <property type="match status" value="1"/>
</dbReference>
<name>A0A7X0AUH7_9PROT</name>
<organism evidence="4 5">
    <name type="scientific">Nitrospirillum iridis</name>
    <dbReference type="NCBI Taxonomy" id="765888"/>
    <lineage>
        <taxon>Bacteria</taxon>
        <taxon>Pseudomonadati</taxon>
        <taxon>Pseudomonadota</taxon>
        <taxon>Alphaproteobacteria</taxon>
        <taxon>Rhodospirillales</taxon>
        <taxon>Azospirillaceae</taxon>
        <taxon>Nitrospirillum</taxon>
    </lineage>
</organism>
<accession>A0A7X0AUH7</accession>
<dbReference type="Proteomes" id="UP000539175">
    <property type="component" value="Unassembled WGS sequence"/>
</dbReference>
<evidence type="ECO:0000256" key="1">
    <source>
        <dbReference type="ARBA" id="ARBA00022737"/>
    </source>
</evidence>
<sequence>MTNGQSPFSIPAPRATTSTQHQRIQALISQALTFQSRGQLHEAEQLLTQVLAVDPAEPDALQLMGLIAKRNGRLEEAERLLRHSLVVNSRQPHVNYNLGNLLKDTGRPAEAMPFYEKAILYKADYVEAYTNRAECLVALAQKEPPPSARRLLETALPLYRRALHLEPDHVAARVGMAEALLQLDQAEEAETLLRAGLARRPNDFYLNNSLGTALRTQQRFEEAAPHLKRAADLAPEHWQIWLNLGNTLLALGQLDEAIACLKKVVVLNPTNYDAQNALNQALWETGQHALLLNSYEWAKQQRPDDPDLLEMTAEANILFSRYDLAEANLDAAAALRPESPSLPRLRARLRMAQNRMEEALDAARQGLAADPADPRLLHRVAEASLRLDRPADALEAARRLGAVVRDSQFAVAFEATAHRLMGQPDPRGLYDYDRFVQAADLAPPPGYADLAAFHADLMTALDAQHVATHEPIEQTLRHGTQTRENLFTRVGAAPAIQGLRDSILAAARRYVAALPDDGDHPFLRRKGQALHWAGSWSARLRDQGYHTDHIHPEGWISGCYYVDLPDVVADAEAKQGWITFGAINLGGGPTRPWERAIQPRPGLLVLFPSYMWHGTIPFRSAQTRTTVAFDIGGRA</sequence>
<dbReference type="InterPro" id="IPR011990">
    <property type="entry name" value="TPR-like_helical_dom_sf"/>
</dbReference>
<proteinExistence type="predicted"/>
<reference evidence="4 5" key="1">
    <citation type="submission" date="2020-08" db="EMBL/GenBank/DDBJ databases">
        <title>Genomic Encyclopedia of Type Strains, Phase IV (KMG-IV): sequencing the most valuable type-strain genomes for metagenomic binning, comparative biology and taxonomic classification.</title>
        <authorList>
            <person name="Goeker M."/>
        </authorList>
    </citation>
    <scope>NUCLEOTIDE SEQUENCE [LARGE SCALE GENOMIC DNA]</scope>
    <source>
        <strain evidence="4 5">DSM 22198</strain>
    </source>
</reference>
<evidence type="ECO:0000256" key="3">
    <source>
        <dbReference type="PROSITE-ProRule" id="PRU00339"/>
    </source>
</evidence>
<dbReference type="Pfam" id="PF13759">
    <property type="entry name" value="2OG-FeII_Oxy_5"/>
    <property type="match status" value="1"/>
</dbReference>
<dbReference type="Gene3D" id="1.25.40.10">
    <property type="entry name" value="Tetratricopeptide repeat domain"/>
    <property type="match status" value="3"/>
</dbReference>
<dbReference type="RefSeq" id="WP_184797833.1">
    <property type="nucleotide sequence ID" value="NZ_JACIIZ010000002.1"/>
</dbReference>
<dbReference type="InterPro" id="IPR019734">
    <property type="entry name" value="TPR_rpt"/>
</dbReference>
<dbReference type="InterPro" id="IPR051012">
    <property type="entry name" value="CellSynth/LPSAsmb/PSIAsmb"/>
</dbReference>
<dbReference type="Pfam" id="PF14559">
    <property type="entry name" value="TPR_19"/>
    <property type="match status" value="2"/>
</dbReference>
<evidence type="ECO:0000313" key="4">
    <source>
        <dbReference type="EMBL" id="MBB6250357.1"/>
    </source>
</evidence>
<keyword evidence="5" id="KW-1185">Reference proteome</keyword>
<protein>
    <submittedName>
        <fullName evidence="4">Tetratricopeptide (TPR) repeat protein</fullName>
    </submittedName>
</protein>
<dbReference type="PROSITE" id="PS50005">
    <property type="entry name" value="TPR"/>
    <property type="match status" value="2"/>
</dbReference>
<comment type="caution">
    <text evidence="4">The sequence shown here is derived from an EMBL/GenBank/DDBJ whole genome shotgun (WGS) entry which is preliminary data.</text>
</comment>
<dbReference type="SUPFAM" id="SSF48452">
    <property type="entry name" value="TPR-like"/>
    <property type="match status" value="2"/>
</dbReference>
<dbReference type="Gene3D" id="2.60.120.620">
    <property type="entry name" value="q2cbj1_9rhob like domain"/>
    <property type="match status" value="1"/>
</dbReference>
<dbReference type="SUPFAM" id="SSF51197">
    <property type="entry name" value="Clavaminate synthase-like"/>
    <property type="match status" value="1"/>
</dbReference>
<gene>
    <name evidence="4" type="ORF">FHS74_000898</name>
</gene>
<feature type="repeat" description="TPR" evidence="3">
    <location>
        <begin position="204"/>
        <end position="237"/>
    </location>
</feature>
<dbReference type="AlphaFoldDB" id="A0A7X0AUH7"/>
<dbReference type="InterPro" id="IPR012668">
    <property type="entry name" value="CHP02466"/>
</dbReference>
<keyword evidence="1" id="KW-0677">Repeat</keyword>
<dbReference type="PANTHER" id="PTHR45586:SF1">
    <property type="entry name" value="LIPOPOLYSACCHARIDE ASSEMBLY PROTEIN B"/>
    <property type="match status" value="1"/>
</dbReference>
<dbReference type="Pfam" id="PF13432">
    <property type="entry name" value="TPR_16"/>
    <property type="match status" value="1"/>
</dbReference>
<dbReference type="SMART" id="SM00028">
    <property type="entry name" value="TPR"/>
    <property type="match status" value="8"/>
</dbReference>
<dbReference type="EMBL" id="JACIIZ010000002">
    <property type="protein sequence ID" value="MBB6250357.1"/>
    <property type="molecule type" value="Genomic_DNA"/>
</dbReference>
<feature type="repeat" description="TPR" evidence="3">
    <location>
        <begin position="238"/>
        <end position="271"/>
    </location>
</feature>
<keyword evidence="2 3" id="KW-0802">TPR repeat</keyword>